<evidence type="ECO:0000313" key="6">
    <source>
        <dbReference type="Proteomes" id="UP001597112"/>
    </source>
</evidence>
<feature type="domain" description="PPIase cyclophilin-type" evidence="4">
    <location>
        <begin position="509"/>
        <end position="626"/>
    </location>
</feature>
<dbReference type="SMART" id="SM00567">
    <property type="entry name" value="EZ_HEAT"/>
    <property type="match status" value="4"/>
</dbReference>
<sequence length="642" mass="70830">MIRLAASGIFLILVIFISCTKPKKEAVNKFSDTVFVKIADFQDRRLSDSLYTYFKHIDATYRRDAVLAFASIQDSTAVNALKEVLLNDTDSTVRQAAAYALGQIKTNSGAVVLALAIAKEKNTMVQKEILEAYGKATSRWALNEKPWDSLATEGLSLSLYRSGLRNILDSTFHKRAAELLQKPHTEPARLAAAHYFARAANGFDQYEKAIIASALHDLSSDVRMASALALRKIKTDSSRVNLERIVKSNADYRIRANAVRALQSFPFDKTKAILLSALTDEQVNIAVTASEVIKEVITKDAWQEIAALAKITSNQRVQANLYEAALRAGNGKDLAEEVAGTIKTATNPYKKAALLSALRASIMMHTFVEEQLLAADTPVVRSSAADALVAMNYDKKFDPAWKKQFAAIYQKAVQTGDAAVIGIVAGALMDSTLGYKSVITDYTFLHDAKKKLSLPKDNEALQPLEAAIAYFEGNKNSSPVKNEFNHPIDWKLVKTIPKDQRVKISTTKGDIVIRLLVEEAPGSVANFVSLLNQKYFNQKFFHRVVPNFVIQAGCNRGDGWGSEDYSIRSEFSMERYKTGSVGMASAGKDTEGTQWFITHSPTPHLDGRYTIFADVESGMEVVHIIEVGDQILSVDFMSDKMP</sequence>
<dbReference type="Pfam" id="PF13646">
    <property type="entry name" value="HEAT_2"/>
    <property type="match status" value="1"/>
</dbReference>
<reference evidence="6" key="1">
    <citation type="journal article" date="2019" name="Int. J. Syst. Evol. Microbiol.">
        <title>The Global Catalogue of Microorganisms (GCM) 10K type strain sequencing project: providing services to taxonomists for standard genome sequencing and annotation.</title>
        <authorList>
            <consortium name="The Broad Institute Genomics Platform"/>
            <consortium name="The Broad Institute Genome Sequencing Center for Infectious Disease"/>
            <person name="Wu L."/>
            <person name="Ma J."/>
        </authorList>
    </citation>
    <scope>NUCLEOTIDE SEQUENCE [LARGE SCALE GENOMIC DNA]</scope>
    <source>
        <strain evidence="6">CCUG 58938</strain>
    </source>
</reference>
<proteinExistence type="predicted"/>
<evidence type="ECO:0000256" key="1">
    <source>
        <dbReference type="ARBA" id="ARBA00013194"/>
    </source>
</evidence>
<accession>A0ABW3K961</accession>
<dbReference type="GO" id="GO:0003755">
    <property type="term" value="F:peptidyl-prolyl cis-trans isomerase activity"/>
    <property type="evidence" value="ECO:0007669"/>
    <property type="project" value="UniProtKB-EC"/>
</dbReference>
<dbReference type="InterPro" id="IPR044666">
    <property type="entry name" value="Cyclophilin_A-like"/>
</dbReference>
<dbReference type="InterPro" id="IPR004155">
    <property type="entry name" value="PBS_lyase_HEAT"/>
</dbReference>
<evidence type="ECO:0000313" key="5">
    <source>
        <dbReference type="EMBL" id="MFD1002557.1"/>
    </source>
</evidence>
<dbReference type="EMBL" id="JBHTKA010000008">
    <property type="protein sequence ID" value="MFD1002557.1"/>
    <property type="molecule type" value="Genomic_DNA"/>
</dbReference>
<dbReference type="Gene3D" id="2.40.100.10">
    <property type="entry name" value="Cyclophilin-like"/>
    <property type="match status" value="1"/>
</dbReference>
<evidence type="ECO:0000259" key="4">
    <source>
        <dbReference type="PROSITE" id="PS50072"/>
    </source>
</evidence>
<dbReference type="EC" id="5.2.1.8" evidence="1"/>
<name>A0ABW3K961_9BACT</name>
<dbReference type="SUPFAM" id="SSF50891">
    <property type="entry name" value="Cyclophilin-like"/>
    <property type="match status" value="1"/>
</dbReference>
<keyword evidence="3 5" id="KW-0413">Isomerase</keyword>
<dbReference type="InterPro" id="IPR002130">
    <property type="entry name" value="Cyclophilin-type_PPIase_dom"/>
</dbReference>
<dbReference type="SUPFAM" id="SSF48371">
    <property type="entry name" value="ARM repeat"/>
    <property type="match status" value="1"/>
</dbReference>
<dbReference type="CDD" id="cd00317">
    <property type="entry name" value="cyclophilin"/>
    <property type="match status" value="1"/>
</dbReference>
<dbReference type="InterPro" id="IPR016024">
    <property type="entry name" value="ARM-type_fold"/>
</dbReference>
<protein>
    <recommendedName>
        <fullName evidence="1">peptidylprolyl isomerase</fullName>
        <ecNumber evidence="1">5.2.1.8</ecNumber>
    </recommendedName>
</protein>
<dbReference type="PANTHER" id="PTHR45625:SF4">
    <property type="entry name" value="PEPTIDYLPROLYL ISOMERASE DOMAIN AND WD REPEAT-CONTAINING PROTEIN 1"/>
    <property type="match status" value="1"/>
</dbReference>
<comment type="caution">
    <text evidence="5">The sequence shown here is derived from an EMBL/GenBank/DDBJ whole genome shotgun (WGS) entry which is preliminary data.</text>
</comment>
<organism evidence="5 6">
    <name type="scientific">Ohtaekwangia kribbensis</name>
    <dbReference type="NCBI Taxonomy" id="688913"/>
    <lineage>
        <taxon>Bacteria</taxon>
        <taxon>Pseudomonadati</taxon>
        <taxon>Bacteroidota</taxon>
        <taxon>Cytophagia</taxon>
        <taxon>Cytophagales</taxon>
        <taxon>Fulvivirgaceae</taxon>
        <taxon>Ohtaekwangia</taxon>
    </lineage>
</organism>
<dbReference type="Gene3D" id="1.25.10.10">
    <property type="entry name" value="Leucine-rich Repeat Variant"/>
    <property type="match status" value="2"/>
</dbReference>
<dbReference type="InterPro" id="IPR011989">
    <property type="entry name" value="ARM-like"/>
</dbReference>
<dbReference type="PROSITE" id="PS50072">
    <property type="entry name" value="CSA_PPIASE_2"/>
    <property type="match status" value="1"/>
</dbReference>
<evidence type="ECO:0000256" key="3">
    <source>
        <dbReference type="ARBA" id="ARBA00023235"/>
    </source>
</evidence>
<dbReference type="Pfam" id="PF00160">
    <property type="entry name" value="Pro_isomerase"/>
    <property type="match status" value="1"/>
</dbReference>
<keyword evidence="6" id="KW-1185">Reference proteome</keyword>
<dbReference type="Proteomes" id="UP001597112">
    <property type="component" value="Unassembled WGS sequence"/>
</dbReference>
<dbReference type="PANTHER" id="PTHR45625">
    <property type="entry name" value="PEPTIDYL-PROLYL CIS-TRANS ISOMERASE-RELATED"/>
    <property type="match status" value="1"/>
</dbReference>
<keyword evidence="2" id="KW-0697">Rotamase</keyword>
<dbReference type="InterPro" id="IPR029000">
    <property type="entry name" value="Cyclophilin-like_dom_sf"/>
</dbReference>
<gene>
    <name evidence="5" type="ORF">ACFQ21_24745</name>
</gene>
<dbReference type="PROSITE" id="PS51257">
    <property type="entry name" value="PROKAR_LIPOPROTEIN"/>
    <property type="match status" value="1"/>
</dbReference>
<dbReference type="PRINTS" id="PR00153">
    <property type="entry name" value="CSAPPISMRASE"/>
</dbReference>
<dbReference type="RefSeq" id="WP_377583829.1">
    <property type="nucleotide sequence ID" value="NZ_JBHTKA010000008.1"/>
</dbReference>
<evidence type="ECO:0000256" key="2">
    <source>
        <dbReference type="ARBA" id="ARBA00023110"/>
    </source>
</evidence>